<evidence type="ECO:0000256" key="6">
    <source>
        <dbReference type="SAM" id="Phobius"/>
    </source>
</evidence>
<keyword evidence="1" id="KW-0813">Transport</keyword>
<keyword evidence="3" id="KW-0479">Metal-binding</keyword>
<dbReference type="OMA" id="YAWSPHC"/>
<accession>D8RY39</accession>
<keyword evidence="6" id="KW-0472">Membrane</keyword>
<sequence>MALFLALFLGASLLSSARAHGDHKENAAQCRGPASNLAVVSAEYIPGKITVDGAAADWDAVEGIQFSLYPALDPASGDPYPGKMTVKATQAAHDGRDLFFLLKIPGSYQYKQSVKRASPSVALMFPIGDDATYVDMGGCSESLNCSKQSCGGHEVDIMHFSISDAVPGRSYGANLADNLNGTGRDSTGSLHDLYAWNPHCRYYDGIGPNGPEANGGAQNDWKGVWSHTSIENQYGLTTADSPYGASASAGSYIFEFSRPLQTSDRLQQDAQFSIGKSHRFASAFWFPVNNVEWSPMQHFSMNCEWTPLRIVAAENERAESAILATSISTFSLVFAVGSMLVSAAIAWWVKTNKQGRFTPISDTL</sequence>
<dbReference type="InParanoid" id="D8RY39"/>
<evidence type="ECO:0000313" key="10">
    <source>
        <dbReference type="Proteomes" id="UP000001514"/>
    </source>
</evidence>
<dbReference type="InterPro" id="IPR019020">
    <property type="entry name" value="Cyt-c552/DMSO_Rdtase_haem-bd"/>
</dbReference>
<dbReference type="Pfam" id="PF09459">
    <property type="entry name" value="EB_dh"/>
    <property type="match status" value="1"/>
</dbReference>
<keyword evidence="4" id="KW-0249">Electron transport</keyword>
<dbReference type="GO" id="GO:0020037">
    <property type="term" value="F:heme binding"/>
    <property type="evidence" value="ECO:0007669"/>
    <property type="project" value="InterPro"/>
</dbReference>
<evidence type="ECO:0000256" key="7">
    <source>
        <dbReference type="SAM" id="SignalP"/>
    </source>
</evidence>
<dbReference type="PANTHER" id="PTHR36044:SF1">
    <property type="entry name" value="HEME BINDING PROTEIN"/>
    <property type="match status" value="1"/>
</dbReference>
<dbReference type="Gramene" id="EFJ22835">
    <property type="protein sequence ID" value="EFJ22835"/>
    <property type="gene ID" value="SELMODRAFT_416108"/>
</dbReference>
<gene>
    <name evidence="9" type="ORF">SELMODRAFT_416108</name>
</gene>
<evidence type="ECO:0000256" key="5">
    <source>
        <dbReference type="ARBA" id="ARBA00023004"/>
    </source>
</evidence>
<feature type="domain" description="Cytochrome c-552/DMSO reductase-like haem-binding" evidence="8">
    <location>
        <begin position="56"/>
        <end position="285"/>
    </location>
</feature>
<dbReference type="AlphaFoldDB" id="D8RY39"/>
<feature type="signal peptide" evidence="7">
    <location>
        <begin position="1"/>
        <end position="19"/>
    </location>
</feature>
<dbReference type="Gene3D" id="2.60.40.1190">
    <property type="match status" value="1"/>
</dbReference>
<keyword evidence="7" id="KW-0732">Signal</keyword>
<feature type="transmembrane region" description="Helical" evidence="6">
    <location>
        <begin position="330"/>
        <end position="349"/>
    </location>
</feature>
<dbReference type="eggNOG" id="ENOG502R92T">
    <property type="taxonomic scope" value="Eukaryota"/>
</dbReference>
<dbReference type="HOGENOM" id="CLU_047664_0_0_1"/>
<protein>
    <recommendedName>
        <fullName evidence="8">Cytochrome c-552/DMSO reductase-like haem-binding domain-containing protein</fullName>
    </recommendedName>
</protein>
<keyword evidence="6" id="KW-1133">Transmembrane helix</keyword>
<evidence type="ECO:0000256" key="2">
    <source>
        <dbReference type="ARBA" id="ARBA00022617"/>
    </source>
</evidence>
<evidence type="ECO:0000259" key="8">
    <source>
        <dbReference type="Pfam" id="PF09459"/>
    </source>
</evidence>
<reference evidence="9 10" key="1">
    <citation type="journal article" date="2011" name="Science">
        <title>The Selaginella genome identifies genetic changes associated with the evolution of vascular plants.</title>
        <authorList>
            <person name="Banks J.A."/>
            <person name="Nishiyama T."/>
            <person name="Hasebe M."/>
            <person name="Bowman J.L."/>
            <person name="Gribskov M."/>
            <person name="dePamphilis C."/>
            <person name="Albert V.A."/>
            <person name="Aono N."/>
            <person name="Aoyama T."/>
            <person name="Ambrose B.A."/>
            <person name="Ashton N.W."/>
            <person name="Axtell M.J."/>
            <person name="Barker E."/>
            <person name="Barker M.S."/>
            <person name="Bennetzen J.L."/>
            <person name="Bonawitz N.D."/>
            <person name="Chapple C."/>
            <person name="Cheng C."/>
            <person name="Correa L.G."/>
            <person name="Dacre M."/>
            <person name="DeBarry J."/>
            <person name="Dreyer I."/>
            <person name="Elias M."/>
            <person name="Engstrom E.M."/>
            <person name="Estelle M."/>
            <person name="Feng L."/>
            <person name="Finet C."/>
            <person name="Floyd S.K."/>
            <person name="Frommer W.B."/>
            <person name="Fujita T."/>
            <person name="Gramzow L."/>
            <person name="Gutensohn M."/>
            <person name="Harholt J."/>
            <person name="Hattori M."/>
            <person name="Heyl A."/>
            <person name="Hirai T."/>
            <person name="Hiwatashi Y."/>
            <person name="Ishikawa M."/>
            <person name="Iwata M."/>
            <person name="Karol K.G."/>
            <person name="Koehler B."/>
            <person name="Kolukisaoglu U."/>
            <person name="Kubo M."/>
            <person name="Kurata T."/>
            <person name="Lalonde S."/>
            <person name="Li K."/>
            <person name="Li Y."/>
            <person name="Litt A."/>
            <person name="Lyons E."/>
            <person name="Manning G."/>
            <person name="Maruyama T."/>
            <person name="Michael T.P."/>
            <person name="Mikami K."/>
            <person name="Miyazaki S."/>
            <person name="Morinaga S."/>
            <person name="Murata T."/>
            <person name="Mueller-Roeber B."/>
            <person name="Nelson D.R."/>
            <person name="Obara M."/>
            <person name="Oguri Y."/>
            <person name="Olmstead R.G."/>
            <person name="Onodera N."/>
            <person name="Petersen B.L."/>
            <person name="Pils B."/>
            <person name="Prigge M."/>
            <person name="Rensing S.A."/>
            <person name="Riano-Pachon D.M."/>
            <person name="Roberts A.W."/>
            <person name="Sato Y."/>
            <person name="Scheller H.V."/>
            <person name="Schulz B."/>
            <person name="Schulz C."/>
            <person name="Shakirov E.V."/>
            <person name="Shibagaki N."/>
            <person name="Shinohara N."/>
            <person name="Shippen D.E."/>
            <person name="Soerensen I."/>
            <person name="Sotooka R."/>
            <person name="Sugimoto N."/>
            <person name="Sugita M."/>
            <person name="Sumikawa N."/>
            <person name="Tanurdzic M."/>
            <person name="Theissen G."/>
            <person name="Ulvskov P."/>
            <person name="Wakazuki S."/>
            <person name="Weng J.K."/>
            <person name="Willats W.W."/>
            <person name="Wipf D."/>
            <person name="Wolf P.G."/>
            <person name="Yang L."/>
            <person name="Zimmer A.D."/>
            <person name="Zhu Q."/>
            <person name="Mitros T."/>
            <person name="Hellsten U."/>
            <person name="Loque D."/>
            <person name="Otillar R."/>
            <person name="Salamov A."/>
            <person name="Schmutz J."/>
            <person name="Shapiro H."/>
            <person name="Lindquist E."/>
            <person name="Lucas S."/>
            <person name="Rokhsar D."/>
            <person name="Grigoriev I.V."/>
        </authorList>
    </citation>
    <scope>NUCLEOTIDE SEQUENCE [LARGE SCALE GENOMIC DNA]</scope>
</reference>
<evidence type="ECO:0000313" key="9">
    <source>
        <dbReference type="EMBL" id="EFJ22835.1"/>
    </source>
</evidence>
<name>D8RY39_SELML</name>
<evidence type="ECO:0000256" key="3">
    <source>
        <dbReference type="ARBA" id="ARBA00022723"/>
    </source>
</evidence>
<feature type="chain" id="PRO_5003122220" description="Cytochrome c-552/DMSO reductase-like haem-binding domain-containing protein" evidence="7">
    <location>
        <begin position="20"/>
        <end position="364"/>
    </location>
</feature>
<keyword evidence="6" id="KW-0812">Transmembrane</keyword>
<organism evidence="10">
    <name type="scientific">Selaginella moellendorffii</name>
    <name type="common">Spikemoss</name>
    <dbReference type="NCBI Taxonomy" id="88036"/>
    <lineage>
        <taxon>Eukaryota</taxon>
        <taxon>Viridiplantae</taxon>
        <taxon>Streptophyta</taxon>
        <taxon>Embryophyta</taxon>
        <taxon>Tracheophyta</taxon>
        <taxon>Lycopodiopsida</taxon>
        <taxon>Selaginellales</taxon>
        <taxon>Selaginellaceae</taxon>
        <taxon>Selaginella</taxon>
    </lineage>
</organism>
<dbReference type="Proteomes" id="UP000001514">
    <property type="component" value="Unassembled WGS sequence"/>
</dbReference>
<dbReference type="FunCoup" id="D8RY39">
    <property type="interactions" value="1537"/>
</dbReference>
<dbReference type="EMBL" id="GL377594">
    <property type="protein sequence ID" value="EFJ22835.1"/>
    <property type="molecule type" value="Genomic_DNA"/>
</dbReference>
<dbReference type="PANTHER" id="PTHR36044">
    <property type="entry name" value="HEME BINDING PROTEIN"/>
    <property type="match status" value="1"/>
</dbReference>
<keyword evidence="10" id="KW-1185">Reference proteome</keyword>
<dbReference type="KEGG" id="smo:SELMODRAFT_416108"/>
<dbReference type="GO" id="GO:0046872">
    <property type="term" value="F:metal ion binding"/>
    <property type="evidence" value="ECO:0007669"/>
    <property type="project" value="UniProtKB-KW"/>
</dbReference>
<dbReference type="STRING" id="88036.D8RY39"/>
<keyword evidence="2" id="KW-0349">Heme</keyword>
<evidence type="ECO:0000256" key="4">
    <source>
        <dbReference type="ARBA" id="ARBA00022982"/>
    </source>
</evidence>
<evidence type="ECO:0000256" key="1">
    <source>
        <dbReference type="ARBA" id="ARBA00022448"/>
    </source>
</evidence>
<dbReference type="CDD" id="cd00241">
    <property type="entry name" value="DOMON_like"/>
    <property type="match status" value="1"/>
</dbReference>
<proteinExistence type="predicted"/>
<keyword evidence="5" id="KW-0408">Iron</keyword>